<keyword evidence="3" id="KW-1185">Reference proteome</keyword>
<evidence type="ECO:0000313" key="2">
    <source>
        <dbReference type="EMBL" id="SDB16448.1"/>
    </source>
</evidence>
<accession>A0A1G6B709</accession>
<feature type="non-terminal residue" evidence="2">
    <location>
        <position position="71"/>
    </location>
</feature>
<proteinExistence type="inferred from homology"/>
<sequence>MTIVTKIGKILKTSKHLSELETEMMSLMSKVFTESLAHCLERLDKELISDYRVQGWEIDRIESRQVTFLFG</sequence>
<evidence type="ECO:0000313" key="3">
    <source>
        <dbReference type="Proteomes" id="UP000182508"/>
    </source>
</evidence>
<dbReference type="EMBL" id="FMXP01000009">
    <property type="protein sequence ID" value="SDB16448.1"/>
    <property type="molecule type" value="Genomic_DNA"/>
</dbReference>
<dbReference type="InterPro" id="IPR009620">
    <property type="entry name" value="UPF0236"/>
</dbReference>
<gene>
    <name evidence="2" type="ORF">SAMN02910293_00839</name>
</gene>
<dbReference type="Pfam" id="PF06782">
    <property type="entry name" value="UPF0236"/>
    <property type="match status" value="1"/>
</dbReference>
<dbReference type="Proteomes" id="UP000182508">
    <property type="component" value="Unassembled WGS sequence"/>
</dbReference>
<dbReference type="RefSeq" id="WP_176752523.1">
    <property type="nucleotide sequence ID" value="NZ_FMXP01000009.1"/>
</dbReference>
<name>A0A1G6B709_9STRE</name>
<reference evidence="2 3" key="1">
    <citation type="submission" date="2016-10" db="EMBL/GenBank/DDBJ databases">
        <authorList>
            <person name="de Groot N.N."/>
        </authorList>
    </citation>
    <scope>NUCLEOTIDE SEQUENCE [LARGE SCALE GENOMIC DNA]</scope>
    <source>
        <strain evidence="2 3">A-4</strain>
    </source>
</reference>
<protein>
    <submittedName>
        <fullName evidence="2">Uncharacterized protein family (UPF0236)</fullName>
    </submittedName>
</protein>
<evidence type="ECO:0000256" key="1">
    <source>
        <dbReference type="ARBA" id="ARBA00006539"/>
    </source>
</evidence>
<dbReference type="AlphaFoldDB" id="A0A1G6B709"/>
<organism evidence="2 3">
    <name type="scientific">Streptococcus henryi</name>
    <dbReference type="NCBI Taxonomy" id="439219"/>
    <lineage>
        <taxon>Bacteria</taxon>
        <taxon>Bacillati</taxon>
        <taxon>Bacillota</taxon>
        <taxon>Bacilli</taxon>
        <taxon>Lactobacillales</taxon>
        <taxon>Streptococcaceae</taxon>
        <taxon>Streptococcus</taxon>
    </lineage>
</organism>
<comment type="similarity">
    <text evidence="1">Belongs to the UPF0236 family.</text>
</comment>